<organism evidence="2 3">
    <name type="scientific">Leucocoprinus leucothites</name>
    <dbReference type="NCBI Taxonomy" id="201217"/>
    <lineage>
        <taxon>Eukaryota</taxon>
        <taxon>Fungi</taxon>
        <taxon>Dikarya</taxon>
        <taxon>Basidiomycota</taxon>
        <taxon>Agaricomycotina</taxon>
        <taxon>Agaricomycetes</taxon>
        <taxon>Agaricomycetidae</taxon>
        <taxon>Agaricales</taxon>
        <taxon>Agaricineae</taxon>
        <taxon>Agaricaceae</taxon>
        <taxon>Leucocoprinus</taxon>
    </lineage>
</organism>
<feature type="compositionally biased region" description="Pro residues" evidence="1">
    <location>
        <begin position="280"/>
        <end position="289"/>
    </location>
</feature>
<feature type="compositionally biased region" description="Polar residues" evidence="1">
    <location>
        <begin position="91"/>
        <end position="102"/>
    </location>
</feature>
<name>A0A8H5FVY9_9AGAR</name>
<comment type="caution">
    <text evidence="2">The sequence shown here is derived from an EMBL/GenBank/DDBJ whole genome shotgun (WGS) entry which is preliminary data.</text>
</comment>
<accession>A0A8H5FVY9</accession>
<feature type="region of interest" description="Disordered" evidence="1">
    <location>
        <begin position="1"/>
        <end position="176"/>
    </location>
</feature>
<feature type="compositionally biased region" description="Basic and acidic residues" evidence="1">
    <location>
        <begin position="23"/>
        <end position="35"/>
    </location>
</feature>
<proteinExistence type="predicted"/>
<keyword evidence="3" id="KW-1185">Reference proteome</keyword>
<feature type="compositionally biased region" description="Low complexity" evidence="1">
    <location>
        <begin position="326"/>
        <end position="348"/>
    </location>
</feature>
<feature type="region of interest" description="Disordered" evidence="1">
    <location>
        <begin position="557"/>
        <end position="605"/>
    </location>
</feature>
<feature type="compositionally biased region" description="Polar residues" evidence="1">
    <location>
        <begin position="126"/>
        <end position="149"/>
    </location>
</feature>
<feature type="region of interest" description="Disordered" evidence="1">
    <location>
        <begin position="226"/>
        <end position="367"/>
    </location>
</feature>
<evidence type="ECO:0000313" key="2">
    <source>
        <dbReference type="EMBL" id="KAF5350984.1"/>
    </source>
</evidence>
<protein>
    <submittedName>
        <fullName evidence="2">Uncharacterized protein</fullName>
    </submittedName>
</protein>
<dbReference type="AlphaFoldDB" id="A0A8H5FVY9"/>
<evidence type="ECO:0000313" key="3">
    <source>
        <dbReference type="Proteomes" id="UP000559027"/>
    </source>
</evidence>
<dbReference type="OrthoDB" id="3249923at2759"/>
<sequence length="853" mass="95424">MDRPGRASSSSGGPDRPTSRTNNRRETSSDNERQFSRKSSGSSSRLNSSAAPGAGSQPRKGSFHNPTAIAPSLFHGKNTLPRPDNSRVMKSFSTPSSPYHATSSRGPPPQPSRSNPTVPVWDVGPSQPQRVVNPQRTPYHNTGYASAPTTIRGPGRKAGSGAPMWNPANEPRSLNLARMTPSYRPQRPQMEITKSTNYPIPFWQHQDAEHEAQRKVSRRMLKLGVLGDDAGGQGTSTQKLQRAYLSPTFQVVDDPASDEDKDKNKDKEKDEDAPMEVDEPPLPPPPAPPVQRFRGIKTIAGARPRMNLATRMAARKTKWPSTSKNSPETSDSESSPSSSESDSSTPDSVIELTDSESDKYRKDGDVKPDYEFLDSEITIIEPPQPRITIPLPQIAPAPDQISAPSGPPEELVATLDEICGGSIRMQATKQLPFLLRNLRRGFRLRCNAIGIKTTRAKPRTPTLVRFEYTQKIYESRMSRWLCPLCELHGAFPNKDMLRCHLQWDHAEVILERWEQRANNQGKSEWRIHLLVPEVLHEIIQPRTYDLAPKVEFQEPSVELGSTTPPSAFLELDRPVSVPPARPSPSPSLTISQSPSGPPVSRETTPAATIIDSKLTALQKSEHLESVRLKTLYPNRYETITPRTSTAPSLPGRETTQDTELSTVRIEHTPGPPGGLYPTPPPTNDPLGPVAKHPYLPANSEYEGPDIYYSCRPGGASVFDLLGTLPMEPFGVLEWDILEREEEIYESDDIKVEYKVMHALWLRWIMLNRSDSCLLIRDVATLTLSLNIRTEFMRSYYKGVIAFIDAYWRMIHQAAGWEAMRYWLLLLLTQRFLTGREVAKALKHYEERTGMSHW</sequence>
<evidence type="ECO:0000256" key="1">
    <source>
        <dbReference type="SAM" id="MobiDB-lite"/>
    </source>
</evidence>
<feature type="compositionally biased region" description="Pro residues" evidence="1">
    <location>
        <begin position="576"/>
        <end position="585"/>
    </location>
</feature>
<feature type="compositionally biased region" description="Low complexity" evidence="1">
    <location>
        <begin position="1"/>
        <end position="16"/>
    </location>
</feature>
<feature type="region of interest" description="Disordered" evidence="1">
    <location>
        <begin position="640"/>
        <end position="660"/>
    </location>
</feature>
<dbReference type="EMBL" id="JAACJO010000013">
    <property type="protein sequence ID" value="KAF5350984.1"/>
    <property type="molecule type" value="Genomic_DNA"/>
</dbReference>
<dbReference type="Proteomes" id="UP000559027">
    <property type="component" value="Unassembled WGS sequence"/>
</dbReference>
<feature type="compositionally biased region" description="Basic and acidic residues" evidence="1">
    <location>
        <begin position="258"/>
        <end position="272"/>
    </location>
</feature>
<feature type="compositionally biased region" description="Low complexity" evidence="1">
    <location>
        <begin position="37"/>
        <end position="49"/>
    </location>
</feature>
<feature type="compositionally biased region" description="Basic and acidic residues" evidence="1">
    <location>
        <begin position="356"/>
        <end position="367"/>
    </location>
</feature>
<gene>
    <name evidence="2" type="ORF">D9756_008331</name>
</gene>
<reference evidence="2 3" key="1">
    <citation type="journal article" date="2020" name="ISME J.">
        <title>Uncovering the hidden diversity of litter-decomposition mechanisms in mushroom-forming fungi.</title>
        <authorList>
            <person name="Floudas D."/>
            <person name="Bentzer J."/>
            <person name="Ahren D."/>
            <person name="Johansson T."/>
            <person name="Persson P."/>
            <person name="Tunlid A."/>
        </authorList>
    </citation>
    <scope>NUCLEOTIDE SEQUENCE [LARGE SCALE GENOMIC DNA]</scope>
    <source>
        <strain evidence="2 3">CBS 146.42</strain>
    </source>
</reference>